<dbReference type="Pfam" id="PF05773">
    <property type="entry name" value="RWD"/>
    <property type="match status" value="1"/>
</dbReference>
<dbReference type="PROSITE" id="PS50908">
    <property type="entry name" value="RWD"/>
    <property type="match status" value="1"/>
</dbReference>
<dbReference type="Pfam" id="PF16543">
    <property type="entry name" value="DFRP_C"/>
    <property type="match status" value="1"/>
</dbReference>
<name>A0AA36CR74_9BILA</name>
<sequence>MDYKEQQEQEIEALEAIYPEEELSFINNEYPEIELRIDLKSTQDEENHDGTPEFLISLIAELPEKYPDELPKLRLEGVDDLFSEKRIAEVINKLNTVAEETLGMVMIFTIVSALQDEIGALIEDLKNRAEQEAVRREKEEVAKTGKIIDGTPVTKESFAEWKAAFDQERAAMREKKIKEREAQLAGKLTGRQLFLADATLGMSDVALIEDPQNFDIDKSLFDGEDLEGLDDLSSDED</sequence>
<dbReference type="GO" id="GO:0009893">
    <property type="term" value="P:positive regulation of metabolic process"/>
    <property type="evidence" value="ECO:0007669"/>
    <property type="project" value="UniProtKB-ARBA"/>
</dbReference>
<protein>
    <recommendedName>
        <fullName evidence="1">RWD domain-containing protein</fullName>
    </recommendedName>
</protein>
<gene>
    <name evidence="2" type="ORF">MSPICULIGERA_LOCUS11681</name>
</gene>
<evidence type="ECO:0000259" key="1">
    <source>
        <dbReference type="PROSITE" id="PS50908"/>
    </source>
</evidence>
<feature type="non-terminal residue" evidence="2">
    <location>
        <position position="1"/>
    </location>
</feature>
<dbReference type="SUPFAM" id="SSF54495">
    <property type="entry name" value="UBC-like"/>
    <property type="match status" value="1"/>
</dbReference>
<dbReference type="GO" id="GO:0051246">
    <property type="term" value="P:regulation of protein metabolic process"/>
    <property type="evidence" value="ECO:0007669"/>
    <property type="project" value="UniProtKB-ARBA"/>
</dbReference>
<dbReference type="InterPro" id="IPR006575">
    <property type="entry name" value="RWD_dom"/>
</dbReference>
<accession>A0AA36CR74</accession>
<evidence type="ECO:0000313" key="3">
    <source>
        <dbReference type="Proteomes" id="UP001177023"/>
    </source>
</evidence>
<keyword evidence="3" id="KW-1185">Reference proteome</keyword>
<dbReference type="InterPro" id="IPR016135">
    <property type="entry name" value="UBQ-conjugating_enzyme/RWD"/>
</dbReference>
<evidence type="ECO:0000313" key="2">
    <source>
        <dbReference type="EMBL" id="CAJ0573320.1"/>
    </source>
</evidence>
<reference evidence="2" key="1">
    <citation type="submission" date="2023-06" db="EMBL/GenBank/DDBJ databases">
        <authorList>
            <person name="Delattre M."/>
        </authorList>
    </citation>
    <scope>NUCLEOTIDE SEQUENCE</scope>
    <source>
        <strain evidence="2">AF72</strain>
    </source>
</reference>
<dbReference type="AlphaFoldDB" id="A0AA36CR74"/>
<comment type="caution">
    <text evidence="2">The sequence shown here is derived from an EMBL/GenBank/DDBJ whole genome shotgun (WGS) entry which is preliminary data.</text>
</comment>
<dbReference type="Gene3D" id="6.20.400.10">
    <property type="match status" value="1"/>
</dbReference>
<dbReference type="InterPro" id="IPR032378">
    <property type="entry name" value="ZC3H15/TMA46_C"/>
</dbReference>
<dbReference type="EMBL" id="CATQJA010002617">
    <property type="protein sequence ID" value="CAJ0573320.1"/>
    <property type="molecule type" value="Genomic_DNA"/>
</dbReference>
<feature type="domain" description="RWD" evidence="1">
    <location>
        <begin position="9"/>
        <end position="121"/>
    </location>
</feature>
<dbReference type="PANTHER" id="PTHR12292">
    <property type="entry name" value="RWD DOMAIN-CONTAINING PROTEIN"/>
    <property type="match status" value="1"/>
</dbReference>
<dbReference type="FunFam" id="3.10.110.10:FF:000050">
    <property type="entry name" value="eIF-2-alpha kinase GCN2"/>
    <property type="match status" value="1"/>
</dbReference>
<dbReference type="Gene3D" id="3.10.110.10">
    <property type="entry name" value="Ubiquitin Conjugating Enzyme"/>
    <property type="match status" value="1"/>
</dbReference>
<proteinExistence type="predicted"/>
<dbReference type="Proteomes" id="UP001177023">
    <property type="component" value="Unassembled WGS sequence"/>
</dbReference>
<dbReference type="SMART" id="SM00591">
    <property type="entry name" value="RWD"/>
    <property type="match status" value="1"/>
</dbReference>
<organism evidence="2 3">
    <name type="scientific">Mesorhabditis spiculigera</name>
    <dbReference type="NCBI Taxonomy" id="96644"/>
    <lineage>
        <taxon>Eukaryota</taxon>
        <taxon>Metazoa</taxon>
        <taxon>Ecdysozoa</taxon>
        <taxon>Nematoda</taxon>
        <taxon>Chromadorea</taxon>
        <taxon>Rhabditida</taxon>
        <taxon>Rhabditina</taxon>
        <taxon>Rhabditomorpha</taxon>
        <taxon>Rhabditoidea</taxon>
        <taxon>Rhabditidae</taxon>
        <taxon>Mesorhabditinae</taxon>
        <taxon>Mesorhabditis</taxon>
    </lineage>
</organism>
<dbReference type="GO" id="GO:0010468">
    <property type="term" value="P:regulation of gene expression"/>
    <property type="evidence" value="ECO:0007669"/>
    <property type="project" value="UniProtKB-ARBA"/>
</dbReference>
<dbReference type="InterPro" id="IPR040213">
    <property type="entry name" value="GIR2-like"/>
</dbReference>
<dbReference type="GO" id="GO:0033554">
    <property type="term" value="P:cellular response to stress"/>
    <property type="evidence" value="ECO:0007669"/>
    <property type="project" value="UniProtKB-ARBA"/>
</dbReference>